<dbReference type="Proteomes" id="UP001454036">
    <property type="component" value="Unassembled WGS sequence"/>
</dbReference>
<keyword evidence="3" id="KW-1185">Reference proteome</keyword>
<dbReference type="InterPro" id="IPR005162">
    <property type="entry name" value="Retrotrans_gag_dom"/>
</dbReference>
<dbReference type="EMBL" id="BAABME010004331">
    <property type="protein sequence ID" value="GAA0161984.1"/>
    <property type="molecule type" value="Genomic_DNA"/>
</dbReference>
<proteinExistence type="predicted"/>
<sequence length="117" mass="13352">MPTAASRRECKTKMSFTDRLDVVPLPKGFILSQFMQFGRSGGAFIIKFGSSIQAHQDERALMDIEQGPNESLKNYQKHYKDILLNTPEVNNKVAYMAFYKGLRYGKLKKAFVLETPL</sequence>
<evidence type="ECO:0000313" key="3">
    <source>
        <dbReference type="Proteomes" id="UP001454036"/>
    </source>
</evidence>
<dbReference type="Pfam" id="PF03732">
    <property type="entry name" value="Retrotrans_gag"/>
    <property type="match status" value="1"/>
</dbReference>
<gene>
    <name evidence="2" type="ORF">LIER_18178</name>
</gene>
<organism evidence="2 3">
    <name type="scientific">Lithospermum erythrorhizon</name>
    <name type="common">Purple gromwell</name>
    <name type="synonym">Lithospermum officinale var. erythrorhizon</name>
    <dbReference type="NCBI Taxonomy" id="34254"/>
    <lineage>
        <taxon>Eukaryota</taxon>
        <taxon>Viridiplantae</taxon>
        <taxon>Streptophyta</taxon>
        <taxon>Embryophyta</taxon>
        <taxon>Tracheophyta</taxon>
        <taxon>Spermatophyta</taxon>
        <taxon>Magnoliopsida</taxon>
        <taxon>eudicotyledons</taxon>
        <taxon>Gunneridae</taxon>
        <taxon>Pentapetalae</taxon>
        <taxon>asterids</taxon>
        <taxon>lamiids</taxon>
        <taxon>Boraginales</taxon>
        <taxon>Boraginaceae</taxon>
        <taxon>Boraginoideae</taxon>
        <taxon>Lithospermeae</taxon>
        <taxon>Lithospermum</taxon>
    </lineage>
</organism>
<reference evidence="2 3" key="1">
    <citation type="submission" date="2024-01" db="EMBL/GenBank/DDBJ databases">
        <title>The complete chloroplast genome sequence of Lithospermum erythrorhizon: insights into the phylogenetic relationship among Boraginaceae species and the maternal lineages of purple gromwells.</title>
        <authorList>
            <person name="Okada T."/>
            <person name="Watanabe K."/>
        </authorList>
    </citation>
    <scope>NUCLEOTIDE SEQUENCE [LARGE SCALE GENOMIC DNA]</scope>
</reference>
<dbReference type="AlphaFoldDB" id="A0AAV3QD82"/>
<name>A0AAV3QD82_LITER</name>
<feature type="domain" description="Retrotransposon gag" evidence="1">
    <location>
        <begin position="43"/>
        <end position="103"/>
    </location>
</feature>
<evidence type="ECO:0000313" key="2">
    <source>
        <dbReference type="EMBL" id="GAA0161984.1"/>
    </source>
</evidence>
<accession>A0AAV3QD82</accession>
<evidence type="ECO:0000259" key="1">
    <source>
        <dbReference type="Pfam" id="PF03732"/>
    </source>
</evidence>
<comment type="caution">
    <text evidence="2">The sequence shown here is derived from an EMBL/GenBank/DDBJ whole genome shotgun (WGS) entry which is preliminary data.</text>
</comment>
<protein>
    <recommendedName>
        <fullName evidence="1">Retrotransposon gag domain-containing protein</fullName>
    </recommendedName>
</protein>